<dbReference type="PROSITE" id="PS51340">
    <property type="entry name" value="MOSC"/>
    <property type="match status" value="1"/>
</dbReference>
<dbReference type="GO" id="GO:0030151">
    <property type="term" value="F:molybdenum ion binding"/>
    <property type="evidence" value="ECO:0007669"/>
    <property type="project" value="InterPro"/>
</dbReference>
<accession>A0A1Z4VNC2</accession>
<proteinExistence type="predicted"/>
<dbReference type="InterPro" id="IPR011037">
    <property type="entry name" value="Pyrv_Knase-like_insert_dom_sf"/>
</dbReference>
<organism evidence="2 3">
    <name type="scientific">Thiohalobacter thiocyanaticus</name>
    <dbReference type="NCBI Taxonomy" id="585455"/>
    <lineage>
        <taxon>Bacteria</taxon>
        <taxon>Pseudomonadati</taxon>
        <taxon>Pseudomonadota</taxon>
        <taxon>Gammaproteobacteria</taxon>
        <taxon>Thiohalobacterales</taxon>
        <taxon>Thiohalobacteraceae</taxon>
        <taxon>Thiohalobacter</taxon>
    </lineage>
</organism>
<reference evidence="2" key="1">
    <citation type="submission" date="2017-05" db="EMBL/GenBank/DDBJ databases">
        <title>Thiocyanate degradation by Thiohalobacter thiocyanaticus FOKN1.</title>
        <authorList>
            <person name="Oshiki M."/>
            <person name="Fukushima T."/>
            <person name="Kawano S."/>
            <person name="Nakagawa J."/>
        </authorList>
    </citation>
    <scope>NUCLEOTIDE SEQUENCE [LARGE SCALE GENOMIC DNA]</scope>
    <source>
        <strain evidence="2">FOKN1</strain>
    </source>
</reference>
<protein>
    <recommendedName>
        <fullName evidence="1">MOSC domain-containing protein</fullName>
    </recommendedName>
</protein>
<dbReference type="EMBL" id="AP018052">
    <property type="protein sequence ID" value="BAZ92932.1"/>
    <property type="molecule type" value="Genomic_DNA"/>
</dbReference>
<dbReference type="Pfam" id="PF03473">
    <property type="entry name" value="MOSC"/>
    <property type="match status" value="1"/>
</dbReference>
<feature type="domain" description="MOSC" evidence="1">
    <location>
        <begin position="58"/>
        <end position="201"/>
    </location>
</feature>
<evidence type="ECO:0000313" key="3">
    <source>
        <dbReference type="Proteomes" id="UP000218765"/>
    </source>
</evidence>
<dbReference type="Gene3D" id="2.40.33.20">
    <property type="entry name" value="PK beta-barrel domain-like"/>
    <property type="match status" value="1"/>
</dbReference>
<dbReference type="InterPro" id="IPR005302">
    <property type="entry name" value="MoCF_Sase_C"/>
</dbReference>
<gene>
    <name evidence="2" type="ORF">FOKN1_0528</name>
</gene>
<dbReference type="KEGG" id="ttc:FOKN1_0528"/>
<sequence>MDSSLMGDSRGRMGFAKIEDTTTCPGIRTMTIHILRGIYAGRIDPDYGRGRASAIAKQPLDGEVRIGADGIAGDEQADPVNHGGPERALLHYSLDNYRWWQAQYPERAAAFCPPGFGENLSSTGMDERNVHIGDVYRIGRIGRIGGCRLQVSQPRSPCWKLDVRFDIAGMARQVQDSARCGWFYRVLEAGTLRVGDGIDLLERLPDSLSIAAAMQAIYGDTEERELWRRLADCTALAPNWRDKARRRLAGRADMRSAQRLTGGE</sequence>
<dbReference type="GO" id="GO:0030170">
    <property type="term" value="F:pyridoxal phosphate binding"/>
    <property type="evidence" value="ECO:0007669"/>
    <property type="project" value="InterPro"/>
</dbReference>
<dbReference type="InterPro" id="IPR052353">
    <property type="entry name" value="Benzoxazolinone_Detox_Enz"/>
</dbReference>
<dbReference type="PANTHER" id="PTHR30212">
    <property type="entry name" value="PROTEIN YIIM"/>
    <property type="match status" value="1"/>
</dbReference>
<dbReference type="PANTHER" id="PTHR30212:SF2">
    <property type="entry name" value="PROTEIN YIIM"/>
    <property type="match status" value="1"/>
</dbReference>
<dbReference type="GO" id="GO:0003824">
    <property type="term" value="F:catalytic activity"/>
    <property type="evidence" value="ECO:0007669"/>
    <property type="project" value="InterPro"/>
</dbReference>
<keyword evidence="3" id="KW-1185">Reference proteome</keyword>
<evidence type="ECO:0000259" key="1">
    <source>
        <dbReference type="PROSITE" id="PS51340"/>
    </source>
</evidence>
<dbReference type="SUPFAM" id="SSF50800">
    <property type="entry name" value="PK beta-barrel domain-like"/>
    <property type="match status" value="1"/>
</dbReference>
<dbReference type="Proteomes" id="UP000218765">
    <property type="component" value="Chromosome"/>
</dbReference>
<dbReference type="InterPro" id="IPR005163">
    <property type="entry name" value="Tri_helical_YiiM-like"/>
</dbReference>
<name>A0A1Z4VNC2_9GAMM</name>
<dbReference type="Pfam" id="PF03475">
    <property type="entry name" value="YiiM_3-alpha"/>
    <property type="match status" value="1"/>
</dbReference>
<dbReference type="AlphaFoldDB" id="A0A1Z4VNC2"/>
<evidence type="ECO:0000313" key="2">
    <source>
        <dbReference type="EMBL" id="BAZ92932.1"/>
    </source>
</evidence>